<dbReference type="Pfam" id="PF12833">
    <property type="entry name" value="HTH_18"/>
    <property type="match status" value="1"/>
</dbReference>
<dbReference type="SMART" id="SM00342">
    <property type="entry name" value="HTH_ARAC"/>
    <property type="match status" value="1"/>
</dbReference>
<dbReference type="GO" id="GO:0046872">
    <property type="term" value="F:metal ion binding"/>
    <property type="evidence" value="ECO:0007669"/>
    <property type="project" value="InterPro"/>
</dbReference>
<evidence type="ECO:0000256" key="2">
    <source>
        <dbReference type="ARBA" id="ARBA00023125"/>
    </source>
</evidence>
<dbReference type="InterPro" id="IPR009057">
    <property type="entry name" value="Homeodomain-like_sf"/>
</dbReference>
<sequence length="188" mass="21441">MEEVLRIKNMVCDRCIMAVKSELEKLDIEPLSVTLGEVKVAGIISDAQKEVLGTNLEKIGFELIGDKKHQLIERVKNIIIELVHHKHTYLTINLSDYLSEQIELDYSYISKLFSETEHTTIEKFVIAQKIERVKELISYNELTLSEIADHLHYSSVAHLSGQFKKITGMTPSEYKNGGGKDRKPLNEV</sequence>
<keyword evidence="2" id="KW-0238">DNA-binding</keyword>
<dbReference type="PANTHER" id="PTHR43280">
    <property type="entry name" value="ARAC-FAMILY TRANSCRIPTIONAL REGULATOR"/>
    <property type="match status" value="1"/>
</dbReference>
<keyword evidence="1" id="KW-0805">Transcription regulation</keyword>
<dbReference type="PROSITE" id="PS01124">
    <property type="entry name" value="HTH_ARAC_FAMILY_2"/>
    <property type="match status" value="1"/>
</dbReference>
<evidence type="ECO:0000256" key="3">
    <source>
        <dbReference type="ARBA" id="ARBA00023163"/>
    </source>
</evidence>
<dbReference type="GO" id="GO:0043565">
    <property type="term" value="F:sequence-specific DNA binding"/>
    <property type="evidence" value="ECO:0007669"/>
    <property type="project" value="InterPro"/>
</dbReference>
<dbReference type="RefSeq" id="WP_163492972.1">
    <property type="nucleotide sequence ID" value="NZ_JACVEL010000017.1"/>
</dbReference>
<dbReference type="SUPFAM" id="SSF55008">
    <property type="entry name" value="HMA, heavy metal-associated domain"/>
    <property type="match status" value="1"/>
</dbReference>
<dbReference type="PANTHER" id="PTHR43280:SF2">
    <property type="entry name" value="HTH-TYPE TRANSCRIPTIONAL REGULATOR EXSA"/>
    <property type="match status" value="1"/>
</dbReference>
<proteinExistence type="predicted"/>
<dbReference type="EMBL" id="JACVEL010000017">
    <property type="protein sequence ID" value="MBC9813858.1"/>
    <property type="molecule type" value="Genomic_DNA"/>
</dbReference>
<accession>A0A8J6PGD3</accession>
<keyword evidence="6" id="KW-1185">Reference proteome</keyword>
<organism evidence="5 6">
    <name type="scientific">Taishania pollutisoli</name>
    <dbReference type="NCBI Taxonomy" id="2766479"/>
    <lineage>
        <taxon>Bacteria</taxon>
        <taxon>Pseudomonadati</taxon>
        <taxon>Bacteroidota</taxon>
        <taxon>Flavobacteriia</taxon>
        <taxon>Flavobacteriales</taxon>
        <taxon>Crocinitomicaceae</taxon>
        <taxon>Taishania</taxon>
    </lineage>
</organism>
<gene>
    <name evidence="5" type="ORF">H9Y05_15385</name>
</gene>
<evidence type="ECO:0000313" key="6">
    <source>
        <dbReference type="Proteomes" id="UP000652681"/>
    </source>
</evidence>
<dbReference type="Proteomes" id="UP000652681">
    <property type="component" value="Unassembled WGS sequence"/>
</dbReference>
<evidence type="ECO:0000256" key="1">
    <source>
        <dbReference type="ARBA" id="ARBA00023015"/>
    </source>
</evidence>
<keyword evidence="3" id="KW-0804">Transcription</keyword>
<dbReference type="AlphaFoldDB" id="A0A8J6PGD3"/>
<evidence type="ECO:0000259" key="4">
    <source>
        <dbReference type="PROSITE" id="PS01124"/>
    </source>
</evidence>
<dbReference type="GO" id="GO:0003700">
    <property type="term" value="F:DNA-binding transcription factor activity"/>
    <property type="evidence" value="ECO:0007669"/>
    <property type="project" value="InterPro"/>
</dbReference>
<dbReference type="Gene3D" id="3.30.70.100">
    <property type="match status" value="1"/>
</dbReference>
<protein>
    <submittedName>
        <fullName evidence="5">Helix-turn-helix transcriptional regulator</fullName>
    </submittedName>
</protein>
<dbReference type="InterPro" id="IPR036163">
    <property type="entry name" value="HMA_dom_sf"/>
</dbReference>
<dbReference type="Gene3D" id="1.10.10.60">
    <property type="entry name" value="Homeodomain-like"/>
    <property type="match status" value="1"/>
</dbReference>
<feature type="domain" description="HTH araC/xylS-type" evidence="4">
    <location>
        <begin position="73"/>
        <end position="177"/>
    </location>
</feature>
<reference evidence="5" key="1">
    <citation type="submission" date="2020-09" db="EMBL/GenBank/DDBJ databases">
        <title>Taishania pollutisoli gen. nov., sp. nov., Isolated from Tetrabromobisphenol A-Contaminated Soil.</title>
        <authorList>
            <person name="Chen Q."/>
        </authorList>
    </citation>
    <scope>NUCLEOTIDE SEQUENCE</scope>
    <source>
        <strain evidence="5">CZZ-1</strain>
    </source>
</reference>
<evidence type="ECO:0000313" key="5">
    <source>
        <dbReference type="EMBL" id="MBC9813858.1"/>
    </source>
</evidence>
<comment type="caution">
    <text evidence="5">The sequence shown here is derived from an EMBL/GenBank/DDBJ whole genome shotgun (WGS) entry which is preliminary data.</text>
</comment>
<dbReference type="SUPFAM" id="SSF46689">
    <property type="entry name" value="Homeodomain-like"/>
    <property type="match status" value="1"/>
</dbReference>
<dbReference type="InterPro" id="IPR018060">
    <property type="entry name" value="HTH_AraC"/>
</dbReference>
<name>A0A8J6PGD3_9FLAO</name>